<dbReference type="RefSeq" id="WP_177527612.1">
    <property type="nucleotide sequence ID" value="NZ_CBCSHE010000001.1"/>
</dbReference>
<dbReference type="Pfam" id="PF01381">
    <property type="entry name" value="HTH_3"/>
    <property type="match status" value="1"/>
</dbReference>
<reference evidence="2 3" key="1">
    <citation type="submission" date="2020-11" db="EMBL/GenBank/DDBJ databases">
        <title>Treponema Peruensis nv. sp., first commensal Treponema isolated from human feces.</title>
        <authorList>
            <person name="Belkhou C."/>
            <person name="Raes J."/>
        </authorList>
    </citation>
    <scope>NUCLEOTIDE SEQUENCE [LARGE SCALE GENOMIC DNA]</scope>
    <source>
        <strain evidence="2 3">RCC2812</strain>
    </source>
</reference>
<dbReference type="Proteomes" id="UP000595224">
    <property type="component" value="Chromosome"/>
</dbReference>
<dbReference type="InterPro" id="IPR001387">
    <property type="entry name" value="Cro/C1-type_HTH"/>
</dbReference>
<dbReference type="EMBL" id="CP064936">
    <property type="protein sequence ID" value="QQA00420.1"/>
    <property type="molecule type" value="Genomic_DNA"/>
</dbReference>
<feature type="domain" description="HTH cro/C1-type" evidence="1">
    <location>
        <begin position="9"/>
        <end position="64"/>
    </location>
</feature>
<dbReference type="CDD" id="cd00093">
    <property type="entry name" value="HTH_XRE"/>
    <property type="match status" value="1"/>
</dbReference>
<sequence length="106" mass="12008">MSNNFRENLKDELEYQDITIKELSLKTEISNRSIENYLSKRESIPPADYAVKIAKALGVTVEYLVTGRNPDCTTPDKTQQISRMLHKCTEDQKSAVLSLLQAFAAK</sequence>
<dbReference type="Gene3D" id="1.10.260.40">
    <property type="entry name" value="lambda repressor-like DNA-binding domains"/>
    <property type="match status" value="1"/>
</dbReference>
<dbReference type="SUPFAM" id="SSF47413">
    <property type="entry name" value="lambda repressor-like DNA-binding domains"/>
    <property type="match status" value="1"/>
</dbReference>
<dbReference type="PROSITE" id="PS50943">
    <property type="entry name" value="HTH_CROC1"/>
    <property type="match status" value="1"/>
</dbReference>
<name>A0A7T3RCA3_9SPIR</name>
<evidence type="ECO:0000313" key="3">
    <source>
        <dbReference type="Proteomes" id="UP000595224"/>
    </source>
</evidence>
<accession>A0A7T3RCA3</accession>
<evidence type="ECO:0000313" key="2">
    <source>
        <dbReference type="EMBL" id="QQA00420.1"/>
    </source>
</evidence>
<proteinExistence type="predicted"/>
<protein>
    <submittedName>
        <fullName evidence="2">Helix-turn-helix transcriptional regulator</fullName>
    </submittedName>
</protein>
<gene>
    <name evidence="2" type="ORF">IWA51_09075</name>
</gene>
<dbReference type="KEGG" id="tper:IWA51_09075"/>
<organism evidence="2 3">
    <name type="scientific">Treponema peruense</name>
    <dbReference type="NCBI Taxonomy" id="2787628"/>
    <lineage>
        <taxon>Bacteria</taxon>
        <taxon>Pseudomonadati</taxon>
        <taxon>Spirochaetota</taxon>
        <taxon>Spirochaetia</taxon>
        <taxon>Spirochaetales</taxon>
        <taxon>Treponemataceae</taxon>
        <taxon>Treponema</taxon>
    </lineage>
</organism>
<keyword evidence="3" id="KW-1185">Reference proteome</keyword>
<dbReference type="SMART" id="SM00530">
    <property type="entry name" value="HTH_XRE"/>
    <property type="match status" value="1"/>
</dbReference>
<dbReference type="AlphaFoldDB" id="A0A7T3RCA3"/>
<dbReference type="InterPro" id="IPR010982">
    <property type="entry name" value="Lambda_DNA-bd_dom_sf"/>
</dbReference>
<evidence type="ECO:0000259" key="1">
    <source>
        <dbReference type="PROSITE" id="PS50943"/>
    </source>
</evidence>
<dbReference type="GO" id="GO:0003677">
    <property type="term" value="F:DNA binding"/>
    <property type="evidence" value="ECO:0007669"/>
    <property type="project" value="InterPro"/>
</dbReference>